<evidence type="ECO:0000313" key="1">
    <source>
        <dbReference type="EMBL" id="JAH63048.1"/>
    </source>
</evidence>
<reference evidence="1" key="1">
    <citation type="submission" date="2014-11" db="EMBL/GenBank/DDBJ databases">
        <authorList>
            <person name="Amaro Gonzalez C."/>
        </authorList>
    </citation>
    <scope>NUCLEOTIDE SEQUENCE</scope>
</reference>
<dbReference type="AlphaFoldDB" id="A0A0E9UDK5"/>
<reference evidence="1" key="2">
    <citation type="journal article" date="2015" name="Fish Shellfish Immunol.">
        <title>Early steps in the European eel (Anguilla anguilla)-Vibrio vulnificus interaction in the gills: Role of the RtxA13 toxin.</title>
        <authorList>
            <person name="Callol A."/>
            <person name="Pajuelo D."/>
            <person name="Ebbesson L."/>
            <person name="Teles M."/>
            <person name="MacKenzie S."/>
            <person name="Amaro C."/>
        </authorList>
    </citation>
    <scope>NUCLEOTIDE SEQUENCE</scope>
</reference>
<dbReference type="EMBL" id="GBXM01045529">
    <property type="protein sequence ID" value="JAH63048.1"/>
    <property type="molecule type" value="Transcribed_RNA"/>
</dbReference>
<accession>A0A0E9UDK5</accession>
<name>A0A0E9UDK5_ANGAN</name>
<protein>
    <submittedName>
        <fullName evidence="1">Uncharacterized protein</fullName>
    </submittedName>
</protein>
<organism evidence="1">
    <name type="scientific">Anguilla anguilla</name>
    <name type="common">European freshwater eel</name>
    <name type="synonym">Muraena anguilla</name>
    <dbReference type="NCBI Taxonomy" id="7936"/>
    <lineage>
        <taxon>Eukaryota</taxon>
        <taxon>Metazoa</taxon>
        <taxon>Chordata</taxon>
        <taxon>Craniata</taxon>
        <taxon>Vertebrata</taxon>
        <taxon>Euteleostomi</taxon>
        <taxon>Actinopterygii</taxon>
        <taxon>Neopterygii</taxon>
        <taxon>Teleostei</taxon>
        <taxon>Anguilliformes</taxon>
        <taxon>Anguillidae</taxon>
        <taxon>Anguilla</taxon>
    </lineage>
</organism>
<sequence>MSTLKYPTWSLCHKRKT</sequence>
<proteinExistence type="predicted"/>